<dbReference type="GO" id="GO:0019808">
    <property type="term" value="F:polyamine binding"/>
    <property type="evidence" value="ECO:0007669"/>
    <property type="project" value="InterPro"/>
</dbReference>
<evidence type="ECO:0000256" key="4">
    <source>
        <dbReference type="ARBA" id="ARBA00022764"/>
    </source>
</evidence>
<keyword evidence="7" id="KW-1185">Reference proteome</keyword>
<evidence type="ECO:0000313" key="7">
    <source>
        <dbReference type="Proteomes" id="UP000287502"/>
    </source>
</evidence>
<dbReference type="GO" id="GO:0042597">
    <property type="term" value="C:periplasmic space"/>
    <property type="evidence" value="ECO:0007669"/>
    <property type="project" value="UniProtKB-SubCell"/>
</dbReference>
<organism evidence="6 7">
    <name type="scientific">Geovibrio thiophilus</name>
    <dbReference type="NCBI Taxonomy" id="139438"/>
    <lineage>
        <taxon>Bacteria</taxon>
        <taxon>Pseudomonadati</taxon>
        <taxon>Deferribacterota</taxon>
        <taxon>Deferribacteres</taxon>
        <taxon>Deferribacterales</taxon>
        <taxon>Geovibrionaceae</taxon>
        <taxon>Geovibrio</taxon>
    </lineage>
</organism>
<evidence type="ECO:0000256" key="2">
    <source>
        <dbReference type="ARBA" id="ARBA00022448"/>
    </source>
</evidence>
<gene>
    <name evidence="6" type="ORF">EP073_10840</name>
</gene>
<dbReference type="PANTHER" id="PTHR30222">
    <property type="entry name" value="SPERMIDINE/PUTRESCINE-BINDING PERIPLASMIC PROTEIN"/>
    <property type="match status" value="1"/>
</dbReference>
<comment type="subcellular location">
    <subcellularLocation>
        <location evidence="1">Periplasm</location>
    </subcellularLocation>
</comment>
<dbReference type="Gene3D" id="3.40.190.10">
    <property type="entry name" value="Periplasmic binding protein-like II"/>
    <property type="match status" value="2"/>
</dbReference>
<feature type="binding site" evidence="5">
    <location>
        <begin position="162"/>
        <end position="165"/>
    </location>
    <ligand>
        <name>spermidine</name>
        <dbReference type="ChEBI" id="CHEBI:57834"/>
    </ligand>
</feature>
<dbReference type="OrthoDB" id="9769319at2"/>
<dbReference type="Proteomes" id="UP000287502">
    <property type="component" value="Chromosome"/>
</dbReference>
<keyword evidence="4" id="KW-0574">Periplasm</keyword>
<evidence type="ECO:0000313" key="6">
    <source>
        <dbReference type="EMBL" id="QAR33879.1"/>
    </source>
</evidence>
<dbReference type="GO" id="GO:0015846">
    <property type="term" value="P:polyamine transport"/>
    <property type="evidence" value="ECO:0007669"/>
    <property type="project" value="InterPro"/>
</dbReference>
<dbReference type="PRINTS" id="PR00909">
    <property type="entry name" value="SPERMDNBNDNG"/>
</dbReference>
<dbReference type="Pfam" id="PF13416">
    <property type="entry name" value="SBP_bac_8"/>
    <property type="match status" value="1"/>
</dbReference>
<feature type="binding site" evidence="5">
    <location>
        <position position="80"/>
    </location>
    <ligand>
        <name>spermidine</name>
        <dbReference type="ChEBI" id="CHEBI:57834"/>
    </ligand>
</feature>
<sequence>MKIFQIIALTLVMTVSAFAAGKELYLYNWSEYMPEEVIQKFQKETGIKVIYNTYDSNEAMYAKVKLISGKGYDLIVPSTYYVSKMKKENLLARIDKSKISNFKNLEKSLLNKPYDPGNDYSVPYLWGSTGISYNADKVKDKVDSWSVLWKPQYKGKILLTDDVREVFQMALVQLGYSGNTIKEAEIKAAYELLRKLMPSVRTFNSESPKVPYINGEVTIGMNWNGEAFLAQEEMPSMRYVYPKEGVILWMDNFAIPKNAKNINEAHTFINFVLRPDIAKIISEEIGYATPNREGKKLLDEEVRNNPTSYPSEAIVAKGEFQEDVGDAILIYEKYWEMLKTGK</sequence>
<dbReference type="InterPro" id="IPR006059">
    <property type="entry name" value="SBP"/>
</dbReference>
<dbReference type="AlphaFoldDB" id="A0A3R5V2C7"/>
<proteinExistence type="predicted"/>
<evidence type="ECO:0000256" key="5">
    <source>
        <dbReference type="PIRSR" id="PIRSR019574-1"/>
    </source>
</evidence>
<name>A0A3R5V2C7_9BACT</name>
<evidence type="ECO:0000256" key="3">
    <source>
        <dbReference type="ARBA" id="ARBA00022729"/>
    </source>
</evidence>
<dbReference type="KEGG" id="gtl:EP073_10840"/>
<keyword evidence="3" id="KW-0732">Signal</keyword>
<reference evidence="6 7" key="1">
    <citation type="submission" date="2019-01" db="EMBL/GenBank/DDBJ databases">
        <title>Geovibrio thiophilus DSM 11263, complete genome.</title>
        <authorList>
            <person name="Spring S."/>
            <person name="Bunk B."/>
            <person name="Sproer C."/>
        </authorList>
    </citation>
    <scope>NUCLEOTIDE SEQUENCE [LARGE SCALE GENOMIC DNA]</scope>
    <source>
        <strain evidence="6 7">DSM 11263</strain>
    </source>
</reference>
<dbReference type="RefSeq" id="WP_128467164.1">
    <property type="nucleotide sequence ID" value="NZ_CP035108.1"/>
</dbReference>
<dbReference type="SUPFAM" id="SSF53850">
    <property type="entry name" value="Periplasmic binding protein-like II"/>
    <property type="match status" value="1"/>
</dbReference>
<protein>
    <submittedName>
        <fullName evidence="6">Extracellular solute-binding protein</fullName>
    </submittedName>
</protein>
<dbReference type="PIRSF" id="PIRSF019574">
    <property type="entry name" value="Periplasmic_polyamine_BP"/>
    <property type="match status" value="1"/>
</dbReference>
<dbReference type="PANTHER" id="PTHR30222:SF17">
    <property type="entry name" value="SPERMIDINE_PUTRESCINE-BINDING PERIPLASMIC PROTEIN"/>
    <property type="match status" value="1"/>
</dbReference>
<dbReference type="EMBL" id="CP035108">
    <property type="protein sequence ID" value="QAR33879.1"/>
    <property type="molecule type" value="Genomic_DNA"/>
</dbReference>
<accession>A0A3R5V2C7</accession>
<evidence type="ECO:0000256" key="1">
    <source>
        <dbReference type="ARBA" id="ARBA00004418"/>
    </source>
</evidence>
<feature type="binding site" evidence="5">
    <location>
        <position position="321"/>
    </location>
    <ligand>
        <name>spermidine</name>
        <dbReference type="ChEBI" id="CHEBI:57834"/>
    </ligand>
</feature>
<keyword evidence="2" id="KW-0813">Transport</keyword>
<dbReference type="InterPro" id="IPR001188">
    <property type="entry name" value="Sperm_putr-bd"/>
</dbReference>
<feature type="binding site" evidence="5">
    <location>
        <position position="31"/>
    </location>
    <ligand>
        <name>spermidine</name>
        <dbReference type="ChEBI" id="CHEBI:57834"/>
    </ligand>
</feature>